<reference evidence="3" key="1">
    <citation type="journal article" date="2017" name="Nat. Ecol. Evol.">
        <title>Genome expansion and lineage-specific genetic innovations in the forest pathogenic fungi Armillaria.</title>
        <authorList>
            <person name="Sipos G."/>
            <person name="Prasanna A.N."/>
            <person name="Walter M.C."/>
            <person name="O'Connor E."/>
            <person name="Balint B."/>
            <person name="Krizsan K."/>
            <person name="Kiss B."/>
            <person name="Hess J."/>
            <person name="Varga T."/>
            <person name="Slot J."/>
            <person name="Riley R."/>
            <person name="Boka B."/>
            <person name="Rigling D."/>
            <person name="Barry K."/>
            <person name="Lee J."/>
            <person name="Mihaltcheva S."/>
            <person name="LaButti K."/>
            <person name="Lipzen A."/>
            <person name="Waldron R."/>
            <person name="Moloney N.M."/>
            <person name="Sperisen C."/>
            <person name="Kredics L."/>
            <person name="Vagvoelgyi C."/>
            <person name="Patrignani A."/>
            <person name="Fitzpatrick D."/>
            <person name="Nagy I."/>
            <person name="Doyle S."/>
            <person name="Anderson J.B."/>
            <person name="Grigoriev I.V."/>
            <person name="Gueldener U."/>
            <person name="Muensterkoetter M."/>
            <person name="Nagy L.G."/>
        </authorList>
    </citation>
    <scope>NUCLEOTIDE SEQUENCE [LARGE SCALE GENOMIC DNA]</scope>
    <source>
        <strain evidence="3">28-4</strain>
    </source>
</reference>
<accession>A0A2H3B4N6</accession>
<evidence type="ECO:0000256" key="1">
    <source>
        <dbReference type="SAM" id="MobiDB-lite"/>
    </source>
</evidence>
<dbReference type="AlphaFoldDB" id="A0A2H3B4N6"/>
<evidence type="ECO:0000313" key="2">
    <source>
        <dbReference type="EMBL" id="PBK65811.1"/>
    </source>
</evidence>
<dbReference type="Proteomes" id="UP000218334">
    <property type="component" value="Unassembled WGS sequence"/>
</dbReference>
<keyword evidence="3" id="KW-1185">Reference proteome</keyword>
<evidence type="ECO:0000313" key="3">
    <source>
        <dbReference type="Proteomes" id="UP000218334"/>
    </source>
</evidence>
<feature type="region of interest" description="Disordered" evidence="1">
    <location>
        <begin position="35"/>
        <end position="65"/>
    </location>
</feature>
<feature type="compositionally biased region" description="Polar residues" evidence="1">
    <location>
        <begin position="35"/>
        <end position="47"/>
    </location>
</feature>
<protein>
    <submittedName>
        <fullName evidence="2">Uncharacterized protein</fullName>
    </submittedName>
</protein>
<organism evidence="2 3">
    <name type="scientific">Armillaria solidipes</name>
    <dbReference type="NCBI Taxonomy" id="1076256"/>
    <lineage>
        <taxon>Eukaryota</taxon>
        <taxon>Fungi</taxon>
        <taxon>Dikarya</taxon>
        <taxon>Basidiomycota</taxon>
        <taxon>Agaricomycotina</taxon>
        <taxon>Agaricomycetes</taxon>
        <taxon>Agaricomycetidae</taxon>
        <taxon>Agaricales</taxon>
        <taxon>Marasmiineae</taxon>
        <taxon>Physalacriaceae</taxon>
        <taxon>Armillaria</taxon>
    </lineage>
</organism>
<feature type="region of interest" description="Disordered" evidence="1">
    <location>
        <begin position="78"/>
        <end position="127"/>
    </location>
</feature>
<gene>
    <name evidence="2" type="ORF">ARMSODRAFT_1048898</name>
</gene>
<dbReference type="EMBL" id="KZ293443">
    <property type="protein sequence ID" value="PBK65811.1"/>
    <property type="molecule type" value="Genomic_DNA"/>
</dbReference>
<name>A0A2H3B4N6_9AGAR</name>
<sequence>MSTIRLFAASSSSCTIMSISQPPGIVYAFAHLGGSNSTSSREANISQVHKRGSSTGSDDETTNLKPIYDVRAVQARSLIGSSLEAPPRSHTNHRSPHVQRKDKEQSGLRTKVCPTEWRRQKLGKSTG</sequence>
<proteinExistence type="predicted"/>